<dbReference type="SMART" id="SM00448">
    <property type="entry name" value="REC"/>
    <property type="match status" value="1"/>
</dbReference>
<comment type="caution">
    <text evidence="4">The sequence shown here is derived from an EMBL/GenBank/DDBJ whole genome shotgun (WGS) entry which is preliminary data.</text>
</comment>
<dbReference type="SUPFAM" id="SSF52172">
    <property type="entry name" value="CheY-like"/>
    <property type="match status" value="1"/>
</dbReference>
<dbReference type="Pfam" id="PF00072">
    <property type="entry name" value="Response_reg"/>
    <property type="match status" value="1"/>
</dbReference>
<organism evidence="4 5">
    <name type="scientific">Fertoeibacter niger</name>
    <dbReference type="NCBI Taxonomy" id="2656921"/>
    <lineage>
        <taxon>Bacteria</taxon>
        <taxon>Pseudomonadati</taxon>
        <taxon>Pseudomonadota</taxon>
        <taxon>Alphaproteobacteria</taxon>
        <taxon>Rhodobacterales</taxon>
        <taxon>Paracoccaceae</taxon>
        <taxon>Fertoeibacter</taxon>
    </lineage>
</organism>
<dbReference type="GO" id="GO:0000160">
    <property type="term" value="P:phosphorelay signal transduction system"/>
    <property type="evidence" value="ECO:0007669"/>
    <property type="project" value="InterPro"/>
</dbReference>
<protein>
    <submittedName>
        <fullName evidence="4">Response regulator</fullName>
    </submittedName>
</protein>
<reference evidence="4" key="1">
    <citation type="submission" date="2020-05" db="EMBL/GenBank/DDBJ databases">
        <title>Fertoebacter nigrum gen. nov., sp. nov., a new member of the family Rhodobacteraceae.</title>
        <authorList>
            <person name="Szuroczki S."/>
            <person name="Abbaszade G."/>
            <person name="Buni D."/>
            <person name="Schumann P."/>
            <person name="Toth E."/>
        </authorList>
    </citation>
    <scope>NUCLEOTIDE SEQUENCE</scope>
    <source>
        <strain evidence="4">RG-N-1a</strain>
    </source>
</reference>
<feature type="modified residue" description="4-aspartylphosphate" evidence="2">
    <location>
        <position position="67"/>
    </location>
</feature>
<dbReference type="Proteomes" id="UP000484076">
    <property type="component" value="Unassembled WGS sequence"/>
</dbReference>
<gene>
    <name evidence="4" type="ORF">GEU84_010550</name>
</gene>
<keyword evidence="5" id="KW-1185">Reference proteome</keyword>
<dbReference type="CDD" id="cd17546">
    <property type="entry name" value="REC_hyHK_CKI1_RcsC-like"/>
    <property type="match status" value="1"/>
</dbReference>
<dbReference type="InterPro" id="IPR001789">
    <property type="entry name" value="Sig_transdc_resp-reg_receiver"/>
</dbReference>
<dbReference type="PANTHER" id="PTHR44591:SF3">
    <property type="entry name" value="RESPONSE REGULATORY DOMAIN-CONTAINING PROTEIN"/>
    <property type="match status" value="1"/>
</dbReference>
<dbReference type="InterPro" id="IPR050595">
    <property type="entry name" value="Bact_response_regulator"/>
</dbReference>
<sequence length="138" mass="15359">MKFDTDLRESGVTRKVKLLLAEDDEINQEIVRSLIAMRGDADLVVVGDGRAALEQAMVQKFDLMIFDRQMPHLTGDRVIRYLRAAQTVNSGTPMILFTASVEHSTVGDGLHGLADMILPKPIRADEFFAALDRLVFSL</sequence>
<dbReference type="AlphaFoldDB" id="A0A8X8KL12"/>
<dbReference type="Gene3D" id="3.40.50.2300">
    <property type="match status" value="1"/>
</dbReference>
<accession>A0A8X8KL12</accession>
<dbReference type="RefSeq" id="WP_152826203.1">
    <property type="nucleotide sequence ID" value="NZ_WHUT02000005.1"/>
</dbReference>
<proteinExistence type="predicted"/>
<dbReference type="PROSITE" id="PS50110">
    <property type="entry name" value="RESPONSE_REGULATORY"/>
    <property type="match status" value="1"/>
</dbReference>
<evidence type="ECO:0000313" key="4">
    <source>
        <dbReference type="EMBL" id="NUB44824.1"/>
    </source>
</evidence>
<keyword evidence="1 2" id="KW-0597">Phosphoprotein</keyword>
<dbReference type="InterPro" id="IPR011006">
    <property type="entry name" value="CheY-like_superfamily"/>
</dbReference>
<name>A0A8X8KL12_9RHOB</name>
<evidence type="ECO:0000313" key="5">
    <source>
        <dbReference type="Proteomes" id="UP000484076"/>
    </source>
</evidence>
<dbReference type="EMBL" id="WHUT02000005">
    <property type="protein sequence ID" value="NUB44824.1"/>
    <property type="molecule type" value="Genomic_DNA"/>
</dbReference>
<evidence type="ECO:0000259" key="3">
    <source>
        <dbReference type="PROSITE" id="PS50110"/>
    </source>
</evidence>
<evidence type="ECO:0000256" key="2">
    <source>
        <dbReference type="PROSITE-ProRule" id="PRU00169"/>
    </source>
</evidence>
<evidence type="ECO:0000256" key="1">
    <source>
        <dbReference type="ARBA" id="ARBA00022553"/>
    </source>
</evidence>
<feature type="domain" description="Response regulatory" evidence="3">
    <location>
        <begin position="17"/>
        <end position="135"/>
    </location>
</feature>
<dbReference type="PANTHER" id="PTHR44591">
    <property type="entry name" value="STRESS RESPONSE REGULATOR PROTEIN 1"/>
    <property type="match status" value="1"/>
</dbReference>